<reference evidence="1" key="1">
    <citation type="journal article" date="2020" name="Stud. Mycol.">
        <title>101 Dothideomycetes genomes: a test case for predicting lifestyles and emergence of pathogens.</title>
        <authorList>
            <person name="Haridas S."/>
            <person name="Albert R."/>
            <person name="Binder M."/>
            <person name="Bloem J."/>
            <person name="Labutti K."/>
            <person name="Salamov A."/>
            <person name="Andreopoulos B."/>
            <person name="Baker S."/>
            <person name="Barry K."/>
            <person name="Bills G."/>
            <person name="Bluhm B."/>
            <person name="Cannon C."/>
            <person name="Castanera R."/>
            <person name="Culley D."/>
            <person name="Daum C."/>
            <person name="Ezra D."/>
            <person name="Gonzalez J."/>
            <person name="Henrissat B."/>
            <person name="Kuo A."/>
            <person name="Liang C."/>
            <person name="Lipzen A."/>
            <person name="Lutzoni F."/>
            <person name="Magnuson J."/>
            <person name="Mondo S."/>
            <person name="Nolan M."/>
            <person name="Ohm R."/>
            <person name="Pangilinan J."/>
            <person name="Park H.-J."/>
            <person name="Ramirez L."/>
            <person name="Alfaro M."/>
            <person name="Sun H."/>
            <person name="Tritt A."/>
            <person name="Yoshinaga Y."/>
            <person name="Zwiers L.-H."/>
            <person name="Turgeon B."/>
            <person name="Goodwin S."/>
            <person name="Spatafora J."/>
            <person name="Crous P."/>
            <person name="Grigoriev I."/>
        </authorList>
    </citation>
    <scope>NUCLEOTIDE SEQUENCE</scope>
    <source>
        <strain evidence="1">CBS 161.51</strain>
    </source>
</reference>
<dbReference type="AlphaFoldDB" id="A0A6A5S9P2"/>
<evidence type="ECO:0000313" key="1">
    <source>
        <dbReference type="EMBL" id="KAF1936633.1"/>
    </source>
</evidence>
<dbReference type="Proteomes" id="UP000800038">
    <property type="component" value="Unassembled WGS sequence"/>
</dbReference>
<feature type="non-terminal residue" evidence="1">
    <location>
        <position position="1"/>
    </location>
</feature>
<dbReference type="OrthoDB" id="3483554at2759"/>
<name>A0A6A5S9P2_9PLEO</name>
<accession>A0A6A5S9P2</accession>
<dbReference type="EMBL" id="ML976178">
    <property type="protein sequence ID" value="KAF1936633.1"/>
    <property type="molecule type" value="Genomic_DNA"/>
</dbReference>
<proteinExistence type="predicted"/>
<protein>
    <submittedName>
        <fullName evidence="1">Uncharacterized protein</fullName>
    </submittedName>
</protein>
<sequence length="100" mass="11572">RLMNGLPVIDVTAEMAYYSIPDPYQRGNEYYRNHYVCPWVINEEEVVGSWEWGKLATNEDWYEEVVVPAFNKFKKEKEPGPTTACASTFNMSEVMENLPG</sequence>
<organism evidence="1 2">
    <name type="scientific">Clathrospora elynae</name>
    <dbReference type="NCBI Taxonomy" id="706981"/>
    <lineage>
        <taxon>Eukaryota</taxon>
        <taxon>Fungi</taxon>
        <taxon>Dikarya</taxon>
        <taxon>Ascomycota</taxon>
        <taxon>Pezizomycotina</taxon>
        <taxon>Dothideomycetes</taxon>
        <taxon>Pleosporomycetidae</taxon>
        <taxon>Pleosporales</taxon>
        <taxon>Diademaceae</taxon>
        <taxon>Clathrospora</taxon>
    </lineage>
</organism>
<keyword evidence="2" id="KW-1185">Reference proteome</keyword>
<evidence type="ECO:0000313" key="2">
    <source>
        <dbReference type="Proteomes" id="UP000800038"/>
    </source>
</evidence>
<gene>
    <name evidence="1" type="ORF">EJ02DRAFT_358689</name>
</gene>